<dbReference type="Gene3D" id="3.40.50.720">
    <property type="entry name" value="NAD(P)-binding Rossmann-like Domain"/>
    <property type="match status" value="1"/>
</dbReference>
<dbReference type="SUPFAM" id="SSF55347">
    <property type="entry name" value="Glyceraldehyde-3-phosphate dehydrogenase-like, C-terminal domain"/>
    <property type="match status" value="1"/>
</dbReference>
<feature type="domain" description="GFO/IDH/MocA-like oxidoreductase" evidence="2">
    <location>
        <begin position="131"/>
        <end position="234"/>
    </location>
</feature>
<dbReference type="PANTHER" id="PTHR43377:SF1">
    <property type="entry name" value="BILIVERDIN REDUCTASE A"/>
    <property type="match status" value="1"/>
</dbReference>
<dbReference type="InterPro" id="IPR036291">
    <property type="entry name" value="NAD(P)-bd_dom_sf"/>
</dbReference>
<evidence type="ECO:0000259" key="2">
    <source>
        <dbReference type="Pfam" id="PF22725"/>
    </source>
</evidence>
<dbReference type="InterPro" id="IPR000683">
    <property type="entry name" value="Gfo/Idh/MocA-like_OxRdtase_N"/>
</dbReference>
<dbReference type="AlphaFoldDB" id="F2NB50"/>
<feature type="domain" description="Gfo/Idh/MocA-like oxidoreductase N-terminal" evidence="1">
    <location>
        <begin position="6"/>
        <end position="120"/>
    </location>
</feature>
<dbReference type="Proteomes" id="UP000006851">
    <property type="component" value="Chromosome"/>
</dbReference>
<dbReference type="HOGENOM" id="CLU_023194_19_1_11"/>
<evidence type="ECO:0000313" key="4">
    <source>
        <dbReference type="Proteomes" id="UP000006851"/>
    </source>
</evidence>
<dbReference type="Gene3D" id="3.30.360.10">
    <property type="entry name" value="Dihydrodipicolinate Reductase, domain 2"/>
    <property type="match status" value="1"/>
</dbReference>
<dbReference type="OrthoDB" id="9815825at2"/>
<evidence type="ECO:0000313" key="3">
    <source>
        <dbReference type="EMBL" id="AEB07801.1"/>
    </source>
</evidence>
<protein>
    <submittedName>
        <fullName evidence="3">Oxidoreductase domain protein</fullName>
    </submittedName>
</protein>
<dbReference type="KEGG" id="cgo:Corgl_1705"/>
<dbReference type="PANTHER" id="PTHR43377">
    <property type="entry name" value="BILIVERDIN REDUCTASE A"/>
    <property type="match status" value="1"/>
</dbReference>
<dbReference type="SUPFAM" id="SSF51735">
    <property type="entry name" value="NAD(P)-binding Rossmann-fold domains"/>
    <property type="match status" value="1"/>
</dbReference>
<sequence>MKAKLSFGLIGFGFMGHSHADMITKLDYAELAAVCDINPDQLKFAPQGTATYADADDLLASEDVNTVIIAVPNHLHLDMVKKAAAAGKDIICEKPAAMDATQVQQMIDATRAANVRFTIHHQRRLDADLKMAKAAFESGELGDVYTVKSSLYGFNGNMHDWHVYPEYGGGMLYDWGVHLIDQILFMIPQRVIQVYADMRNVINKQVDDYFNILLRFEHGVAAQIELGTYFLCDQDGWFERHWFVAGNKACAYIDGFNPRGAVVTTSQLLENVPGKISMSFAGPTRSFGPPPEGRIISKPLPSAETSHRQFFDRYYGYVEGRNELFVKPDEILRLMRLIDTIRRSASEHRSLDFE</sequence>
<evidence type="ECO:0000259" key="1">
    <source>
        <dbReference type="Pfam" id="PF01408"/>
    </source>
</evidence>
<gene>
    <name evidence="3" type="ordered locus">Corgl_1705</name>
</gene>
<dbReference type="RefSeq" id="WP_013709543.1">
    <property type="nucleotide sequence ID" value="NC_015389.1"/>
</dbReference>
<dbReference type="GO" id="GO:0000166">
    <property type="term" value="F:nucleotide binding"/>
    <property type="evidence" value="ECO:0007669"/>
    <property type="project" value="InterPro"/>
</dbReference>
<dbReference type="Pfam" id="PF01408">
    <property type="entry name" value="GFO_IDH_MocA"/>
    <property type="match status" value="1"/>
</dbReference>
<dbReference type="InterPro" id="IPR051450">
    <property type="entry name" value="Gfo/Idh/MocA_Oxidoreductases"/>
</dbReference>
<dbReference type="Pfam" id="PF22725">
    <property type="entry name" value="GFO_IDH_MocA_C3"/>
    <property type="match status" value="1"/>
</dbReference>
<dbReference type="InterPro" id="IPR055170">
    <property type="entry name" value="GFO_IDH_MocA-like_dom"/>
</dbReference>
<dbReference type="eggNOG" id="COG0673">
    <property type="taxonomic scope" value="Bacteria"/>
</dbReference>
<keyword evidence="4" id="KW-1185">Reference proteome</keyword>
<accession>F2NB50</accession>
<dbReference type="EMBL" id="CP002628">
    <property type="protein sequence ID" value="AEB07801.1"/>
    <property type="molecule type" value="Genomic_DNA"/>
</dbReference>
<dbReference type="STRING" id="700015.Corgl_1705"/>
<organism evidence="3 4">
    <name type="scientific">Coriobacterium glomerans (strain ATCC 49209 / DSM 20642 / JCM 10262 / PW2)</name>
    <dbReference type="NCBI Taxonomy" id="700015"/>
    <lineage>
        <taxon>Bacteria</taxon>
        <taxon>Bacillati</taxon>
        <taxon>Actinomycetota</taxon>
        <taxon>Coriobacteriia</taxon>
        <taxon>Coriobacteriales</taxon>
        <taxon>Coriobacteriaceae</taxon>
        <taxon>Coriobacterium</taxon>
    </lineage>
</organism>
<name>F2NB50_CORGP</name>
<proteinExistence type="predicted"/>
<reference evidence="4" key="1">
    <citation type="journal article" date="2013" name="Stand. Genomic Sci.">
        <title>Complete genome sequence of Coriobacterium glomerans type strain (PW2(T)) from the midgut of Pyrrhocoris apterus L. (red soldier bug).</title>
        <authorList>
            <person name="Stackebrandt E."/>
            <person name="Zeytun A."/>
            <person name="Lapidus A."/>
            <person name="Nolan M."/>
            <person name="Lucas S."/>
            <person name="Hammon N."/>
            <person name="Deshpande S."/>
            <person name="Cheng J.F."/>
            <person name="Tapia R."/>
            <person name="Goodwin L.A."/>
            <person name="Pitluck S."/>
            <person name="Liolios K."/>
            <person name="Pagani I."/>
            <person name="Ivanova N."/>
            <person name="Mavromatis K."/>
            <person name="Mikhailova N."/>
            <person name="Huntemann M."/>
            <person name="Pati A."/>
            <person name="Chen A."/>
            <person name="Palaniappan K."/>
            <person name="Chang Y.J."/>
            <person name="Land M."/>
            <person name="Hauser L."/>
            <person name="Rohde M."/>
            <person name="Pukall R."/>
            <person name="Goker M."/>
            <person name="Detter J.C."/>
            <person name="Woyke T."/>
            <person name="Bristow J."/>
            <person name="Eisen J.A."/>
            <person name="Markowitz V."/>
            <person name="Hugenholtz P."/>
            <person name="Kyrpides N.C."/>
            <person name="Klenk H.P."/>
        </authorList>
    </citation>
    <scope>NUCLEOTIDE SEQUENCE</scope>
    <source>
        <strain evidence="4">ATCC 49209 / DSM 20642 / JCM 10262 / PW2</strain>
    </source>
</reference>